<dbReference type="Proteomes" id="UP000316008">
    <property type="component" value="Unassembled WGS sequence"/>
</dbReference>
<dbReference type="EMBL" id="VLPL01000010">
    <property type="protein sequence ID" value="TSJ39908.1"/>
    <property type="molecule type" value="Genomic_DNA"/>
</dbReference>
<evidence type="ECO:0000313" key="3">
    <source>
        <dbReference type="Proteomes" id="UP000316008"/>
    </source>
</evidence>
<reference evidence="2 3" key="1">
    <citation type="submission" date="2019-07" db="EMBL/GenBank/DDBJ databases">
        <authorList>
            <person name="Huq M.A."/>
        </authorList>
    </citation>
    <scope>NUCLEOTIDE SEQUENCE [LARGE SCALE GENOMIC DNA]</scope>
    <source>
        <strain evidence="2 3">MAH-3</strain>
    </source>
</reference>
<evidence type="ECO:0000313" key="2">
    <source>
        <dbReference type="EMBL" id="TSJ39908.1"/>
    </source>
</evidence>
<dbReference type="InterPro" id="IPR017853">
    <property type="entry name" value="GH"/>
</dbReference>
<dbReference type="RefSeq" id="WP_144334324.1">
    <property type="nucleotide sequence ID" value="NZ_VLPL01000010.1"/>
</dbReference>
<protein>
    <submittedName>
        <fullName evidence="2">DUF1906 domain-containing protein</fullName>
    </submittedName>
</protein>
<gene>
    <name evidence="2" type="ORF">FO442_16500</name>
</gene>
<dbReference type="SUPFAM" id="SSF51445">
    <property type="entry name" value="(Trans)glycosidases"/>
    <property type="match status" value="1"/>
</dbReference>
<proteinExistence type="predicted"/>
<sequence length="220" mass="23282">MTTPTLPGSVQSAAPGLSGFDTNTVLNATSASCFVTNGYAFCFRYLSRGHGQQPGDLSYTEAKTILESGLALGAVQHVSMQGWTPSALLGTEYGTNAAYNAASIGLPTGMNLWMDLEGIASGTSAQTVIAYSNAWYDAVFAAGYIPGIYVGAACILNGDQLYSSLKYQHYWKSLSQVPPIPSRGYQMAQSFAKDPVCGVSIDKDTTMTDQLGGTVLWLKI</sequence>
<keyword evidence="3" id="KW-1185">Reference proteome</keyword>
<dbReference type="OrthoDB" id="582311at2"/>
<name>A0A556MJ38_9FLAO</name>
<comment type="caution">
    <text evidence="2">The sequence shown here is derived from an EMBL/GenBank/DDBJ whole genome shotgun (WGS) entry which is preliminary data.</text>
</comment>
<dbReference type="Gene3D" id="3.20.20.80">
    <property type="entry name" value="Glycosidases"/>
    <property type="match status" value="1"/>
</dbReference>
<dbReference type="AlphaFoldDB" id="A0A556MJ38"/>
<evidence type="ECO:0000259" key="1">
    <source>
        <dbReference type="Pfam" id="PF08924"/>
    </source>
</evidence>
<feature type="domain" description="Rv2525c-like glycoside hydrolase-like" evidence="1">
    <location>
        <begin position="33"/>
        <end position="156"/>
    </location>
</feature>
<dbReference type="InterPro" id="IPR015020">
    <property type="entry name" value="Rv2525c-like_Glyco_Hydro-like"/>
</dbReference>
<accession>A0A556MJ38</accession>
<dbReference type="Pfam" id="PF08924">
    <property type="entry name" value="Rv2525c_GlyHyd-like"/>
    <property type="match status" value="1"/>
</dbReference>
<organism evidence="2 3">
    <name type="scientific">Fluviicola chungangensis</name>
    <dbReference type="NCBI Taxonomy" id="2597671"/>
    <lineage>
        <taxon>Bacteria</taxon>
        <taxon>Pseudomonadati</taxon>
        <taxon>Bacteroidota</taxon>
        <taxon>Flavobacteriia</taxon>
        <taxon>Flavobacteriales</taxon>
        <taxon>Crocinitomicaceae</taxon>
        <taxon>Fluviicola</taxon>
    </lineage>
</organism>